<comment type="subcellular location">
    <subcellularLocation>
        <location evidence="1">Membrane</location>
        <topology evidence="1">Multi-pass membrane protein</topology>
    </subcellularLocation>
</comment>
<sequence length="346" mass="35098">MLTEPKLTSTRRSLLPWLALVTVWVVWGSTYLGIQMAVDTIPPLLMAGFRYLIAGVVMYAIVAPRHASGANRPTKLHVRSALVVAALMLVGGNGLLSVGETTVDSGLAALIVATVPVWMVLINAAVTKTRVTLTMALALLLGTVGVGVLVGGPGADVDTGGAILVLIGSLCWAAGSVYARSASLPPHPLVVASLEMVIGGVLLVALAGVKGEFGELELANVSTESIVGFLWLVVAGSMLAFTAYGYANATLPNDTMATYAYVNPVVAVALGTLLGEEELSPNLLLGGAVIVSAVVLIVGGKAITRRIKGRGAPPGDSPGASAAEAPNAEAASDPATESSVSKGSSR</sequence>
<organism evidence="9 10">
    <name type="scientific">Streptomyces buecherae</name>
    <dbReference type="NCBI Taxonomy" id="2763006"/>
    <lineage>
        <taxon>Bacteria</taxon>
        <taxon>Bacillati</taxon>
        <taxon>Actinomycetota</taxon>
        <taxon>Actinomycetes</taxon>
        <taxon>Kitasatosporales</taxon>
        <taxon>Streptomycetaceae</taxon>
        <taxon>Streptomyces</taxon>
    </lineage>
</organism>
<evidence type="ECO:0000313" key="10">
    <source>
        <dbReference type="Proteomes" id="UP000509303"/>
    </source>
</evidence>
<evidence type="ECO:0000256" key="3">
    <source>
        <dbReference type="ARBA" id="ARBA00022692"/>
    </source>
</evidence>
<feature type="transmembrane region" description="Helical" evidence="7">
    <location>
        <begin position="44"/>
        <end position="64"/>
    </location>
</feature>
<feature type="transmembrane region" description="Helical" evidence="7">
    <location>
        <begin position="107"/>
        <end position="126"/>
    </location>
</feature>
<proteinExistence type="inferred from homology"/>
<protein>
    <submittedName>
        <fullName evidence="9">EamA family transporter</fullName>
    </submittedName>
</protein>
<dbReference type="AlphaFoldDB" id="A0A7H8N4W3"/>
<keyword evidence="4 7" id="KW-1133">Transmembrane helix</keyword>
<feature type="domain" description="EamA" evidence="8">
    <location>
        <begin position="161"/>
        <end position="298"/>
    </location>
</feature>
<gene>
    <name evidence="9" type="ORF">HUT08_04920</name>
</gene>
<dbReference type="RefSeq" id="WP_176160720.1">
    <property type="nucleotide sequence ID" value="NZ_CP054929.1"/>
</dbReference>
<feature type="transmembrane region" description="Helical" evidence="7">
    <location>
        <begin position="133"/>
        <end position="155"/>
    </location>
</feature>
<evidence type="ECO:0000256" key="6">
    <source>
        <dbReference type="SAM" id="MobiDB-lite"/>
    </source>
</evidence>
<evidence type="ECO:0000256" key="4">
    <source>
        <dbReference type="ARBA" id="ARBA00022989"/>
    </source>
</evidence>
<dbReference type="InterPro" id="IPR050638">
    <property type="entry name" value="AA-Vitamin_Transporters"/>
</dbReference>
<feature type="transmembrane region" description="Helical" evidence="7">
    <location>
        <begin position="161"/>
        <end position="179"/>
    </location>
</feature>
<dbReference type="SUPFAM" id="SSF103481">
    <property type="entry name" value="Multidrug resistance efflux transporter EmrE"/>
    <property type="match status" value="2"/>
</dbReference>
<keyword evidence="3 7" id="KW-0812">Transmembrane</keyword>
<feature type="compositionally biased region" description="Polar residues" evidence="6">
    <location>
        <begin position="336"/>
        <end position="346"/>
    </location>
</feature>
<dbReference type="Proteomes" id="UP000509303">
    <property type="component" value="Chromosome"/>
</dbReference>
<keyword evidence="10" id="KW-1185">Reference proteome</keyword>
<evidence type="ECO:0000256" key="5">
    <source>
        <dbReference type="ARBA" id="ARBA00023136"/>
    </source>
</evidence>
<feature type="domain" description="EamA" evidence="8">
    <location>
        <begin position="18"/>
        <end position="150"/>
    </location>
</feature>
<evidence type="ECO:0000256" key="2">
    <source>
        <dbReference type="ARBA" id="ARBA00007362"/>
    </source>
</evidence>
<name>A0A7H8N4W3_9ACTN</name>
<evidence type="ECO:0000259" key="8">
    <source>
        <dbReference type="Pfam" id="PF00892"/>
    </source>
</evidence>
<dbReference type="InterPro" id="IPR000620">
    <property type="entry name" value="EamA_dom"/>
</dbReference>
<feature type="transmembrane region" description="Helical" evidence="7">
    <location>
        <begin position="259"/>
        <end position="275"/>
    </location>
</feature>
<accession>A0A7H8N4W3</accession>
<evidence type="ECO:0000256" key="7">
    <source>
        <dbReference type="SAM" id="Phobius"/>
    </source>
</evidence>
<dbReference type="GO" id="GO:0016020">
    <property type="term" value="C:membrane"/>
    <property type="evidence" value="ECO:0007669"/>
    <property type="project" value="UniProtKB-SubCell"/>
</dbReference>
<feature type="region of interest" description="Disordered" evidence="6">
    <location>
        <begin position="308"/>
        <end position="346"/>
    </location>
</feature>
<feature type="transmembrane region" description="Helical" evidence="7">
    <location>
        <begin position="14"/>
        <end position="38"/>
    </location>
</feature>
<dbReference type="Pfam" id="PF00892">
    <property type="entry name" value="EamA"/>
    <property type="match status" value="2"/>
</dbReference>
<evidence type="ECO:0000313" key="9">
    <source>
        <dbReference type="EMBL" id="QKW48988.1"/>
    </source>
</evidence>
<feature type="transmembrane region" description="Helical" evidence="7">
    <location>
        <begin position="76"/>
        <end position="95"/>
    </location>
</feature>
<dbReference type="InterPro" id="IPR037185">
    <property type="entry name" value="EmrE-like"/>
</dbReference>
<dbReference type="PANTHER" id="PTHR32322:SF2">
    <property type="entry name" value="EAMA DOMAIN-CONTAINING PROTEIN"/>
    <property type="match status" value="1"/>
</dbReference>
<feature type="compositionally biased region" description="Low complexity" evidence="6">
    <location>
        <begin position="310"/>
        <end position="335"/>
    </location>
</feature>
<keyword evidence="5 7" id="KW-0472">Membrane</keyword>
<feature type="transmembrane region" description="Helical" evidence="7">
    <location>
        <begin position="229"/>
        <end position="247"/>
    </location>
</feature>
<feature type="transmembrane region" description="Helical" evidence="7">
    <location>
        <begin position="281"/>
        <end position="300"/>
    </location>
</feature>
<evidence type="ECO:0000256" key="1">
    <source>
        <dbReference type="ARBA" id="ARBA00004141"/>
    </source>
</evidence>
<comment type="similarity">
    <text evidence="2">Belongs to the EamA transporter family.</text>
</comment>
<dbReference type="PANTHER" id="PTHR32322">
    <property type="entry name" value="INNER MEMBRANE TRANSPORTER"/>
    <property type="match status" value="1"/>
</dbReference>
<dbReference type="EMBL" id="CP054929">
    <property type="protein sequence ID" value="QKW48988.1"/>
    <property type="molecule type" value="Genomic_DNA"/>
</dbReference>
<feature type="transmembrane region" description="Helical" evidence="7">
    <location>
        <begin position="191"/>
        <end position="209"/>
    </location>
</feature>
<reference evidence="9 10" key="1">
    <citation type="submission" date="2020-06" db="EMBL/GenBank/DDBJ databases">
        <title>Genome mining for natural products.</title>
        <authorList>
            <person name="Zhang B."/>
            <person name="Shi J."/>
            <person name="Ge H."/>
        </authorList>
    </citation>
    <scope>NUCLEOTIDE SEQUENCE [LARGE SCALE GENOMIC DNA]</scope>
    <source>
        <strain evidence="9 10">NA00687</strain>
    </source>
</reference>